<name>A0ABW9RML9_9BACT</name>
<protein>
    <submittedName>
        <fullName evidence="6">Tetratricopeptide repeat protein</fullName>
    </submittedName>
</protein>
<dbReference type="InterPro" id="IPR036388">
    <property type="entry name" value="WH-like_DNA-bd_sf"/>
</dbReference>
<sequence length="631" mass="72594">MSKLLFTTLLYSFINCAMPAHSQDCTPKKQTAAEYCSCADQLRTSSPTDGIRLASKGIELAEDGDKPLQLAECLLSASRNYIMLLHTDSASRVLNHALSIYQEHGSGEGLAQAYHLLGLNAYYQHKLYDAKVFYLKATRLQKELALDNDYAGTLNNLGLVSFSMHQYDTALSYFLQSLKIKERLGKKKSLASTLNNIGSVKAKMELHEDALKYFKKALKIDLLDGNDYGLAVDYCNISNEFGELGKYDSTIIYLKHAEKIFRDLKLADGLASVHNNLGASYLEHLNLPELAIRHYQMALNSFKTLASENDIYKVYASLARSFMKINEFKKAKAYLDSAASLEPEVTSQAAVYRYHLIASEYFEKTGQNGQALESYKKFVTLRDSLTFQEQETRQMELELAYESERKERELMLSRQNEKIAELKNQLFLGLIIASAIILMITVVYFVLRVKREKALRHTATELHEAQQHLMQEKYKTLKLEKEKMANDLEYKRQELTNQALFLIEKEQLFEDLKNDFQKLSRQLNNSNLKMAHEKLISNFKSRLNIKQDRANLREQAEPYLNDFYQKLEEQVPGITESEKRLASLLRSNLSSKEIATILNIEPKSVDMRRYRLRKKLNIGQEYNLTEFFRSL</sequence>
<feature type="domain" description="HTH luxR-type" evidence="5">
    <location>
        <begin position="571"/>
        <end position="628"/>
    </location>
</feature>
<feature type="signal peptide" evidence="4">
    <location>
        <begin position="1"/>
        <end position="22"/>
    </location>
</feature>
<evidence type="ECO:0000313" key="6">
    <source>
        <dbReference type="EMBL" id="MTI25047.1"/>
    </source>
</evidence>
<gene>
    <name evidence="6" type="ORF">E1163_08855</name>
</gene>
<dbReference type="Proteomes" id="UP000798808">
    <property type="component" value="Unassembled WGS sequence"/>
</dbReference>
<evidence type="ECO:0000256" key="4">
    <source>
        <dbReference type="SAM" id="SignalP"/>
    </source>
</evidence>
<dbReference type="Pfam" id="PF13374">
    <property type="entry name" value="TPR_10"/>
    <property type="match status" value="1"/>
</dbReference>
<feature type="chain" id="PRO_5046638801" evidence="4">
    <location>
        <begin position="23"/>
        <end position="631"/>
    </location>
</feature>
<dbReference type="InterPro" id="IPR016032">
    <property type="entry name" value="Sig_transdc_resp-reg_C-effctor"/>
</dbReference>
<dbReference type="InterPro" id="IPR019734">
    <property type="entry name" value="TPR_rpt"/>
</dbReference>
<feature type="repeat" description="TPR" evidence="1">
    <location>
        <begin position="151"/>
        <end position="184"/>
    </location>
</feature>
<dbReference type="SMART" id="SM00421">
    <property type="entry name" value="HTH_LUXR"/>
    <property type="match status" value="1"/>
</dbReference>
<comment type="caution">
    <text evidence="6">The sequence shown here is derived from an EMBL/GenBank/DDBJ whole genome shotgun (WGS) entry which is preliminary data.</text>
</comment>
<evidence type="ECO:0000256" key="1">
    <source>
        <dbReference type="PROSITE-ProRule" id="PRU00339"/>
    </source>
</evidence>
<dbReference type="PANTHER" id="PTHR10098">
    <property type="entry name" value="RAPSYN-RELATED"/>
    <property type="match status" value="1"/>
</dbReference>
<evidence type="ECO:0000256" key="3">
    <source>
        <dbReference type="SAM" id="Phobius"/>
    </source>
</evidence>
<dbReference type="SUPFAM" id="SSF48452">
    <property type="entry name" value="TPR-like"/>
    <property type="match status" value="2"/>
</dbReference>
<evidence type="ECO:0000256" key="2">
    <source>
        <dbReference type="SAM" id="Coils"/>
    </source>
</evidence>
<keyword evidence="3" id="KW-0812">Transmembrane</keyword>
<dbReference type="Pfam" id="PF13424">
    <property type="entry name" value="TPR_12"/>
    <property type="match status" value="1"/>
</dbReference>
<keyword evidence="3" id="KW-1133">Transmembrane helix</keyword>
<keyword evidence="3" id="KW-0472">Membrane</keyword>
<dbReference type="InterPro" id="IPR000792">
    <property type="entry name" value="Tscrpt_reg_LuxR_C"/>
</dbReference>
<feature type="transmembrane region" description="Helical" evidence="3">
    <location>
        <begin position="426"/>
        <end position="447"/>
    </location>
</feature>
<dbReference type="RefSeq" id="WP_155171084.1">
    <property type="nucleotide sequence ID" value="NZ_BAAAFL010000043.1"/>
</dbReference>
<dbReference type="InterPro" id="IPR011990">
    <property type="entry name" value="TPR-like_helical_dom_sf"/>
</dbReference>
<keyword evidence="7" id="KW-1185">Reference proteome</keyword>
<keyword evidence="2" id="KW-0175">Coiled coil</keyword>
<dbReference type="Gene3D" id="1.25.40.10">
    <property type="entry name" value="Tetratricopeptide repeat domain"/>
    <property type="match status" value="2"/>
</dbReference>
<proteinExistence type="predicted"/>
<dbReference type="PROSITE" id="PS50005">
    <property type="entry name" value="TPR"/>
    <property type="match status" value="3"/>
</dbReference>
<evidence type="ECO:0000259" key="5">
    <source>
        <dbReference type="SMART" id="SM00421"/>
    </source>
</evidence>
<keyword evidence="4" id="KW-0732">Signal</keyword>
<feature type="repeat" description="TPR" evidence="1">
    <location>
        <begin position="191"/>
        <end position="224"/>
    </location>
</feature>
<reference evidence="6 7" key="1">
    <citation type="submission" date="2019-02" db="EMBL/GenBank/DDBJ databases">
        <authorList>
            <person name="Goldberg S.R."/>
            <person name="Haltli B.A."/>
            <person name="Correa H."/>
            <person name="Russell K.G."/>
        </authorList>
    </citation>
    <scope>NUCLEOTIDE SEQUENCE [LARGE SCALE GENOMIC DNA]</scope>
    <source>
        <strain evidence="6 7">JCM 16186</strain>
    </source>
</reference>
<organism evidence="6 7">
    <name type="scientific">Fulvivirga kasyanovii</name>
    <dbReference type="NCBI Taxonomy" id="396812"/>
    <lineage>
        <taxon>Bacteria</taxon>
        <taxon>Pseudomonadati</taxon>
        <taxon>Bacteroidota</taxon>
        <taxon>Cytophagia</taxon>
        <taxon>Cytophagales</taxon>
        <taxon>Fulvivirgaceae</taxon>
        <taxon>Fulvivirga</taxon>
    </lineage>
</organism>
<dbReference type="SMART" id="SM00028">
    <property type="entry name" value="TPR"/>
    <property type="match status" value="6"/>
</dbReference>
<feature type="coiled-coil region" evidence="2">
    <location>
        <begin position="474"/>
        <end position="529"/>
    </location>
</feature>
<dbReference type="SUPFAM" id="SSF46894">
    <property type="entry name" value="C-terminal effector domain of the bipartite response regulators"/>
    <property type="match status" value="1"/>
</dbReference>
<dbReference type="EMBL" id="SMLW01000478">
    <property type="protein sequence ID" value="MTI25047.1"/>
    <property type="molecule type" value="Genomic_DNA"/>
</dbReference>
<feature type="repeat" description="TPR" evidence="1">
    <location>
        <begin position="312"/>
        <end position="345"/>
    </location>
</feature>
<evidence type="ECO:0000313" key="7">
    <source>
        <dbReference type="Proteomes" id="UP000798808"/>
    </source>
</evidence>
<keyword evidence="1" id="KW-0802">TPR repeat</keyword>
<dbReference type="Pfam" id="PF13181">
    <property type="entry name" value="TPR_8"/>
    <property type="match status" value="1"/>
</dbReference>
<accession>A0ABW9RML9</accession>
<dbReference type="Gene3D" id="1.10.10.10">
    <property type="entry name" value="Winged helix-like DNA-binding domain superfamily/Winged helix DNA-binding domain"/>
    <property type="match status" value="1"/>
</dbReference>